<reference evidence="6 7" key="1">
    <citation type="journal article" date="2010" name="Nature">
        <title>Genome sequence of the palaeopolyploid soybean.</title>
        <authorList>
            <person name="Schmutz J."/>
            <person name="Cannon S.B."/>
            <person name="Schlueter J."/>
            <person name="Ma J."/>
            <person name="Mitros T."/>
            <person name="Nelson W."/>
            <person name="Hyten D.L."/>
            <person name="Song Q."/>
            <person name="Thelen J.J."/>
            <person name="Cheng J."/>
            <person name="Xu D."/>
            <person name="Hellsten U."/>
            <person name="May G.D."/>
            <person name="Yu Y."/>
            <person name="Sakurai T."/>
            <person name="Umezawa T."/>
            <person name="Bhattacharyya M.K."/>
            <person name="Sandhu D."/>
            <person name="Valliyodan B."/>
            <person name="Lindquist E."/>
            <person name="Peto M."/>
            <person name="Grant D."/>
            <person name="Shu S."/>
            <person name="Goodstein D."/>
            <person name="Barry K."/>
            <person name="Futrell-Griggs M."/>
            <person name="Abernathy B."/>
            <person name="Du J."/>
            <person name="Tian Z."/>
            <person name="Zhu L."/>
            <person name="Gill N."/>
            <person name="Joshi T."/>
            <person name="Libault M."/>
            <person name="Sethuraman A."/>
            <person name="Zhang X.-C."/>
            <person name="Shinozaki K."/>
            <person name="Nguyen H.T."/>
            <person name="Wing R.A."/>
            <person name="Cregan P."/>
            <person name="Specht J."/>
            <person name="Grimwood J."/>
            <person name="Rokhsar D."/>
            <person name="Stacey G."/>
            <person name="Shoemaker R.C."/>
            <person name="Jackson S.A."/>
        </authorList>
    </citation>
    <scope>NUCLEOTIDE SEQUENCE [LARGE SCALE GENOMIC DNA]</scope>
    <source>
        <strain evidence="7">cv. Williams 82</strain>
        <tissue evidence="6">Callus</tissue>
    </source>
</reference>
<dbReference type="Proteomes" id="UP000008827">
    <property type="component" value="Chromosome 3"/>
</dbReference>
<dbReference type="AlphaFoldDB" id="I1JM77"/>
<dbReference type="PaxDb" id="3847-GLYMA03G22060.1"/>
<accession>I1JM77</accession>
<proteinExistence type="predicted"/>
<dbReference type="eggNOG" id="ENOG502QQJE">
    <property type="taxonomic scope" value="Eukaryota"/>
</dbReference>
<keyword evidence="8" id="KW-1185">Reference proteome</keyword>
<dbReference type="InterPro" id="IPR027417">
    <property type="entry name" value="P-loop_NTPase"/>
</dbReference>
<dbReference type="PANTHER" id="PTHR11017:SF560">
    <property type="entry name" value="RESISTANCE PROTEIN (TIR-NBS-LRR CLASS), PUTATIVE-RELATED"/>
    <property type="match status" value="1"/>
</dbReference>
<dbReference type="Gene3D" id="3.40.50.10140">
    <property type="entry name" value="Toll/interleukin-1 receptor homology (TIR) domain"/>
    <property type="match status" value="1"/>
</dbReference>
<dbReference type="Pfam" id="PF01582">
    <property type="entry name" value="TIR"/>
    <property type="match status" value="1"/>
</dbReference>
<dbReference type="SUPFAM" id="SSF52058">
    <property type="entry name" value="L domain-like"/>
    <property type="match status" value="1"/>
</dbReference>
<dbReference type="PANTHER" id="PTHR11017">
    <property type="entry name" value="LEUCINE-RICH REPEAT-CONTAINING PROTEIN"/>
    <property type="match status" value="1"/>
</dbReference>
<evidence type="ECO:0000256" key="1">
    <source>
        <dbReference type="ARBA" id="ARBA00022614"/>
    </source>
</evidence>
<dbReference type="Pfam" id="PF00931">
    <property type="entry name" value="NB-ARC"/>
    <property type="match status" value="1"/>
</dbReference>
<keyword evidence="1" id="KW-0433">Leucine-rich repeat</keyword>
<feature type="domain" description="TIR" evidence="5">
    <location>
        <begin position="17"/>
        <end position="188"/>
    </location>
</feature>
<keyword evidence="4" id="KW-0472">Membrane</keyword>
<reference evidence="7" key="2">
    <citation type="submission" date="2018-02" db="UniProtKB">
        <authorList>
            <consortium name="EnsemblPlants"/>
        </authorList>
    </citation>
    <scope>IDENTIFICATION</scope>
    <source>
        <strain evidence="7">Williams 82</strain>
    </source>
</reference>
<dbReference type="GO" id="GO:0007165">
    <property type="term" value="P:signal transduction"/>
    <property type="evidence" value="ECO:0007669"/>
    <property type="project" value="InterPro"/>
</dbReference>
<sequence length="1084" mass="123343">MELESSSSSFSKPKSQWTYDVFINFRGEDTRRSFVCHLNCALSKAGVKTFLDEENLHKGMKLDELMTAIEGSQIAIVVFSKSYTESTWCLRELEKVIECNETYGQSVLPVFYNIDPSVVRHRDEKHDFGKVLKSTAEKNYSGEHLENALSRWSRALSEASKFSGWDASKFRNDAELVEKIVEDVLTKIEYDVLSITKFPVGLKSRVQKVIGFIENQSTRACIIVIWGMGGSGKTTAAKAIYNEINCRFGHKSFIEDIREVCSQTESKGLVSLQEKLLSDILKTNHQIQNVGMGTIMIEKRLSGKRVLIVLDDVNEIGQVEGLCGNCEWFGPGTVIIITTRDVGLLNTLKVDCVYEMEQMNENESLELFSWHAFDEAKPRKDFNELARSVVVYCGGLPLALRVLGSYLNNRRKNLWESVLSKLEMIPNGEVQKKLRISFDGLSDYMEKDIFLDVCCFFIGKDRAYVTDVLNGRKLHAKTVITDLIGRSLIRVEKNNKLGMHPLLQEMGREIIREKLWKEPGKRSRLWFHEDVLDVLTKNTGTEAIEGLALKSHLTSRACFKTCAFEKMKNLRLLQLDHAQLAGNYCYLSKQLKWICWQGFRSKYIPNNLYLEDVIAFDLKHSHLQLLWEEPQVLQWLKIFNVRLLWKNPKVLWNLKILNLSHSKDLTETPDFSTLPSLEKLILKDCPSLCKVHQSIGKLNNLLLINLKDCTSLSNLPKEIYKLKSLKTLILSGCSKINILENDIVQMESLITLIAENTAMKQVPFSFVISKSIGYISLCGFEGFSHSVFPSVIRYWMSPTMNPISYICSFPGKLSSLNSAIMQDNDLGDLAPMLSNLSNLRSVMVQCHTKFQLSEQLETILSDVYGVNYTKIEMTSQISKYSSKYYLNGIGNCEVLDTLSNSISEGMATSESCDVFLPGDNYPDWLAYMDEGYSVYFTVPDYCGMKGMTLCVVYISTPEIMATESLVSVLIVNYTKCTIQIHKRDTVISFNDVDWQGIISHLGPGDKVEIFVIFGNGLVIKKTSVYLMCDESINRETEPSLEPKKEIKNYAFVIFVNKILIVVAFGLFLFLFIYRSVVFPRREEL</sequence>
<gene>
    <name evidence="6" type="ORF">GLYMA_03G087500</name>
</gene>
<dbReference type="EMBL" id="CM000836">
    <property type="protein sequence ID" value="KRH66166.1"/>
    <property type="molecule type" value="Genomic_DNA"/>
</dbReference>
<organism evidence="6">
    <name type="scientific">Glycine max</name>
    <name type="common">Soybean</name>
    <name type="synonym">Glycine hispida</name>
    <dbReference type="NCBI Taxonomy" id="3847"/>
    <lineage>
        <taxon>Eukaryota</taxon>
        <taxon>Viridiplantae</taxon>
        <taxon>Streptophyta</taxon>
        <taxon>Embryophyta</taxon>
        <taxon>Tracheophyta</taxon>
        <taxon>Spermatophyta</taxon>
        <taxon>Magnoliopsida</taxon>
        <taxon>eudicotyledons</taxon>
        <taxon>Gunneridae</taxon>
        <taxon>Pentapetalae</taxon>
        <taxon>rosids</taxon>
        <taxon>fabids</taxon>
        <taxon>Fabales</taxon>
        <taxon>Fabaceae</taxon>
        <taxon>Papilionoideae</taxon>
        <taxon>50 kb inversion clade</taxon>
        <taxon>NPAAA clade</taxon>
        <taxon>indigoferoid/millettioid clade</taxon>
        <taxon>Phaseoleae</taxon>
        <taxon>Glycine</taxon>
        <taxon>Glycine subgen. Soja</taxon>
    </lineage>
</organism>
<dbReference type="OrthoDB" id="1901675at2759"/>
<reference evidence="6" key="3">
    <citation type="submission" date="2018-07" db="EMBL/GenBank/DDBJ databases">
        <title>WGS assembly of Glycine max.</title>
        <authorList>
            <person name="Schmutz J."/>
            <person name="Cannon S."/>
            <person name="Schlueter J."/>
            <person name="Ma J."/>
            <person name="Mitros T."/>
            <person name="Nelson W."/>
            <person name="Hyten D."/>
            <person name="Song Q."/>
            <person name="Thelen J."/>
            <person name="Cheng J."/>
            <person name="Xu D."/>
            <person name="Hellsten U."/>
            <person name="May G."/>
            <person name="Yu Y."/>
            <person name="Sakurai T."/>
            <person name="Umezawa T."/>
            <person name="Bhattacharyya M."/>
            <person name="Sandhu D."/>
            <person name="Valliyodan B."/>
            <person name="Lindquist E."/>
            <person name="Peto M."/>
            <person name="Grant D."/>
            <person name="Shu S."/>
            <person name="Goodstein D."/>
            <person name="Barry K."/>
            <person name="Futrell-Griggs M."/>
            <person name="Abernathy B."/>
            <person name="Du J."/>
            <person name="Tian Z."/>
            <person name="Zhu L."/>
            <person name="Gill N."/>
            <person name="Joshi T."/>
            <person name="Libault M."/>
            <person name="Sethuraman A."/>
            <person name="Zhang X."/>
            <person name="Shinozaki K."/>
            <person name="Nguyen H."/>
            <person name="Wing R."/>
            <person name="Cregan P."/>
            <person name="Specht J."/>
            <person name="Grimwood J."/>
            <person name="Rokhsar D."/>
            <person name="Stacey G."/>
            <person name="Shoemaker R."/>
            <person name="Jackson S."/>
        </authorList>
    </citation>
    <scope>NUCLEOTIDE SEQUENCE</scope>
    <source>
        <tissue evidence="6">Callus</tissue>
    </source>
</reference>
<dbReference type="SMR" id="I1JM77"/>
<dbReference type="InterPro" id="IPR032675">
    <property type="entry name" value="LRR_dom_sf"/>
</dbReference>
<dbReference type="Gene3D" id="3.80.10.10">
    <property type="entry name" value="Ribonuclease Inhibitor"/>
    <property type="match status" value="1"/>
</dbReference>
<dbReference type="FunCoup" id="I1JM77">
    <property type="interactions" value="491"/>
</dbReference>
<feature type="transmembrane region" description="Helical" evidence="4">
    <location>
        <begin position="1049"/>
        <end position="1073"/>
    </location>
</feature>
<dbReference type="PROSITE" id="PS50104">
    <property type="entry name" value="TIR"/>
    <property type="match status" value="1"/>
</dbReference>
<dbReference type="GO" id="GO:0006952">
    <property type="term" value="P:defense response"/>
    <property type="evidence" value="ECO:0007669"/>
    <property type="project" value="InterPro"/>
</dbReference>
<evidence type="ECO:0000313" key="8">
    <source>
        <dbReference type="Proteomes" id="UP000008827"/>
    </source>
</evidence>
<dbReference type="InterPro" id="IPR042197">
    <property type="entry name" value="Apaf_helical"/>
</dbReference>
<evidence type="ECO:0000259" key="5">
    <source>
        <dbReference type="PROSITE" id="PS50104"/>
    </source>
</evidence>
<evidence type="ECO:0000256" key="2">
    <source>
        <dbReference type="ARBA" id="ARBA00022737"/>
    </source>
</evidence>
<keyword evidence="3" id="KW-0520">NAD</keyword>
<dbReference type="ExpressionAtlas" id="I1JM77">
    <property type="expression patterns" value="baseline and differential"/>
</dbReference>
<evidence type="ECO:0000313" key="6">
    <source>
        <dbReference type="EMBL" id="KRH66166.1"/>
    </source>
</evidence>
<dbReference type="FunFam" id="3.40.50.10140:FF:000007">
    <property type="entry name" value="Disease resistance protein (TIR-NBS-LRR class)"/>
    <property type="match status" value="1"/>
</dbReference>
<dbReference type="InterPro" id="IPR002182">
    <property type="entry name" value="NB-ARC"/>
</dbReference>
<name>I1JM77_SOYBN</name>
<dbReference type="SMART" id="SM00255">
    <property type="entry name" value="TIR"/>
    <property type="match status" value="1"/>
</dbReference>
<dbReference type="Pfam" id="PF23282">
    <property type="entry name" value="WHD_ROQ1"/>
    <property type="match status" value="1"/>
</dbReference>
<dbReference type="EnsemblPlants" id="KRH66166">
    <property type="protein sequence ID" value="KRH66166"/>
    <property type="gene ID" value="GLYMA_03G087500"/>
</dbReference>
<dbReference type="Gene3D" id="1.10.8.430">
    <property type="entry name" value="Helical domain of apoptotic protease-activating factors"/>
    <property type="match status" value="1"/>
</dbReference>
<dbReference type="Gene3D" id="3.40.50.300">
    <property type="entry name" value="P-loop containing nucleotide triphosphate hydrolases"/>
    <property type="match status" value="1"/>
</dbReference>
<dbReference type="PRINTS" id="PR00364">
    <property type="entry name" value="DISEASERSIST"/>
</dbReference>
<dbReference type="GO" id="GO:0043531">
    <property type="term" value="F:ADP binding"/>
    <property type="evidence" value="ECO:0007669"/>
    <property type="project" value="InterPro"/>
</dbReference>
<dbReference type="SUPFAM" id="SSF52540">
    <property type="entry name" value="P-loop containing nucleoside triphosphate hydrolases"/>
    <property type="match status" value="1"/>
</dbReference>
<dbReference type="InParanoid" id="I1JM77"/>
<keyword evidence="4" id="KW-0812">Transmembrane</keyword>
<dbReference type="InterPro" id="IPR000157">
    <property type="entry name" value="TIR_dom"/>
</dbReference>
<evidence type="ECO:0000256" key="3">
    <source>
        <dbReference type="ARBA" id="ARBA00023027"/>
    </source>
</evidence>
<dbReference type="InterPro" id="IPR058192">
    <property type="entry name" value="WHD_ROQ1-like"/>
</dbReference>
<evidence type="ECO:0000256" key="4">
    <source>
        <dbReference type="SAM" id="Phobius"/>
    </source>
</evidence>
<evidence type="ECO:0000313" key="7">
    <source>
        <dbReference type="EnsemblPlants" id="KRH66166"/>
    </source>
</evidence>
<protein>
    <recommendedName>
        <fullName evidence="5">TIR domain-containing protein</fullName>
    </recommendedName>
</protein>
<keyword evidence="4" id="KW-1133">Transmembrane helix</keyword>
<keyword evidence="2" id="KW-0677">Repeat</keyword>
<dbReference type="InterPro" id="IPR035897">
    <property type="entry name" value="Toll_tir_struct_dom_sf"/>
</dbReference>
<dbReference type="Gramene" id="KRH66166">
    <property type="protein sequence ID" value="KRH66166"/>
    <property type="gene ID" value="GLYMA_03G087500"/>
</dbReference>
<dbReference type="OMA" id="MIYIFYF"/>
<dbReference type="SUPFAM" id="SSF52200">
    <property type="entry name" value="Toll/Interleukin receptor TIR domain"/>
    <property type="match status" value="1"/>
</dbReference>
<dbReference type="InterPro" id="IPR044974">
    <property type="entry name" value="Disease_R_plants"/>
</dbReference>